<name>A0ABV2SK93_9GAMM</name>
<sequence>MKRLSTLVLVAALAGCASTGQEQAAEAPAKIATTVSSLADITYSPITVYSQAVAIERAINAASEVLDFDGETTPVAGWKLPDYGVYQFKVESLVTRKGFGTRAEAFMPEVWLLDRQLSLKVANFDEEYARIRA</sequence>
<dbReference type="PROSITE" id="PS51257">
    <property type="entry name" value="PROKAR_LIPOPROTEIN"/>
    <property type="match status" value="1"/>
</dbReference>
<evidence type="ECO:0000256" key="1">
    <source>
        <dbReference type="SAM" id="SignalP"/>
    </source>
</evidence>
<evidence type="ECO:0000313" key="3">
    <source>
        <dbReference type="Proteomes" id="UP001549366"/>
    </source>
</evidence>
<keyword evidence="3" id="KW-1185">Reference proteome</keyword>
<dbReference type="Proteomes" id="UP001549366">
    <property type="component" value="Unassembled WGS sequence"/>
</dbReference>
<dbReference type="RefSeq" id="WP_354008280.1">
    <property type="nucleotide sequence ID" value="NZ_JBEWTA010000001.1"/>
</dbReference>
<protein>
    <submittedName>
        <fullName evidence="2">Uncharacterized protein</fullName>
    </submittedName>
</protein>
<feature type="signal peptide" evidence="1">
    <location>
        <begin position="1"/>
        <end position="24"/>
    </location>
</feature>
<feature type="chain" id="PRO_5045099970" evidence="1">
    <location>
        <begin position="25"/>
        <end position="133"/>
    </location>
</feature>
<accession>A0ABV2SK93</accession>
<comment type="caution">
    <text evidence="2">The sequence shown here is derived from an EMBL/GenBank/DDBJ whole genome shotgun (WGS) entry which is preliminary data.</text>
</comment>
<proteinExistence type="predicted"/>
<evidence type="ECO:0000313" key="2">
    <source>
        <dbReference type="EMBL" id="MET4758175.1"/>
    </source>
</evidence>
<keyword evidence="1" id="KW-0732">Signal</keyword>
<organism evidence="2 3">
    <name type="scientific">Endozoicomonas lisbonensis</name>
    <dbReference type="NCBI Taxonomy" id="3120522"/>
    <lineage>
        <taxon>Bacteria</taxon>
        <taxon>Pseudomonadati</taxon>
        <taxon>Pseudomonadota</taxon>
        <taxon>Gammaproteobacteria</taxon>
        <taxon>Oceanospirillales</taxon>
        <taxon>Endozoicomonadaceae</taxon>
        <taxon>Endozoicomonas</taxon>
    </lineage>
</organism>
<reference evidence="2 3" key="1">
    <citation type="submission" date="2024-06" db="EMBL/GenBank/DDBJ databases">
        <title>Genomic Encyclopedia of Type Strains, Phase V (KMG-V): Genome sequencing to study the core and pangenomes of soil and plant-associated prokaryotes.</title>
        <authorList>
            <person name="Whitman W."/>
        </authorList>
    </citation>
    <scope>NUCLEOTIDE SEQUENCE [LARGE SCALE GENOMIC DNA]</scope>
    <source>
        <strain evidence="2 3">NE40</strain>
    </source>
</reference>
<gene>
    <name evidence="2" type="ORF">V5J35_003367</name>
</gene>
<dbReference type="EMBL" id="JBEWTB010000002">
    <property type="protein sequence ID" value="MET4758175.1"/>
    <property type="molecule type" value="Genomic_DNA"/>
</dbReference>